<dbReference type="Gene3D" id="2.40.50.140">
    <property type="entry name" value="Nucleic acid-binding proteins"/>
    <property type="match status" value="1"/>
</dbReference>
<dbReference type="Gene3D" id="1.10.10.1600">
    <property type="entry name" value="Bacterial DNA polymerase III alpha subunit, thumb domain"/>
    <property type="match status" value="1"/>
</dbReference>
<dbReference type="STRING" id="1618583.US75_C0004G0023"/>
<keyword evidence="4 10" id="KW-0808">Transferase</keyword>
<dbReference type="GO" id="GO:0008408">
    <property type="term" value="F:3'-5' exonuclease activity"/>
    <property type="evidence" value="ECO:0007669"/>
    <property type="project" value="InterPro"/>
</dbReference>
<dbReference type="SUPFAM" id="SSF89550">
    <property type="entry name" value="PHP domain-like"/>
    <property type="match status" value="1"/>
</dbReference>
<dbReference type="Pfam" id="PF02811">
    <property type="entry name" value="PHP"/>
    <property type="match status" value="1"/>
</dbReference>
<dbReference type="GO" id="GO:0003676">
    <property type="term" value="F:nucleic acid binding"/>
    <property type="evidence" value="ECO:0007669"/>
    <property type="project" value="InterPro"/>
</dbReference>
<evidence type="ECO:0000256" key="5">
    <source>
        <dbReference type="ARBA" id="ARBA00022695"/>
    </source>
</evidence>
<dbReference type="CDD" id="cd12113">
    <property type="entry name" value="PHP_PolIIIA_DnaE3"/>
    <property type="match status" value="1"/>
</dbReference>
<evidence type="ECO:0000256" key="8">
    <source>
        <dbReference type="ARBA" id="ARBA00049244"/>
    </source>
</evidence>
<dbReference type="Pfam" id="PF14579">
    <property type="entry name" value="HHH_6"/>
    <property type="match status" value="1"/>
</dbReference>
<evidence type="ECO:0000256" key="6">
    <source>
        <dbReference type="ARBA" id="ARBA00022705"/>
    </source>
</evidence>
<dbReference type="InterPro" id="IPR016195">
    <property type="entry name" value="Pol/histidinol_Pase-like"/>
</dbReference>
<keyword evidence="5 10" id="KW-0548">Nucleotidyltransferase</keyword>
<reference evidence="10 11" key="1">
    <citation type="journal article" date="2015" name="Nature">
        <title>rRNA introns, odd ribosomes, and small enigmatic genomes across a large radiation of phyla.</title>
        <authorList>
            <person name="Brown C.T."/>
            <person name="Hug L.A."/>
            <person name="Thomas B.C."/>
            <person name="Sharon I."/>
            <person name="Castelle C.J."/>
            <person name="Singh A."/>
            <person name="Wilkins M.J."/>
            <person name="Williams K.H."/>
            <person name="Banfield J.F."/>
        </authorList>
    </citation>
    <scope>NUCLEOTIDE SEQUENCE [LARGE SCALE GENOMIC DNA]</scope>
</reference>
<dbReference type="AlphaFoldDB" id="A0A0G0L5K4"/>
<keyword evidence="6" id="KW-0235">DNA replication</keyword>
<dbReference type="InterPro" id="IPR029460">
    <property type="entry name" value="DNAPol_HHH"/>
</dbReference>
<evidence type="ECO:0000256" key="3">
    <source>
        <dbReference type="ARBA" id="ARBA00019114"/>
    </source>
</evidence>
<dbReference type="Gene3D" id="3.20.20.140">
    <property type="entry name" value="Metal-dependent hydrolases"/>
    <property type="match status" value="1"/>
</dbReference>
<dbReference type="InterPro" id="IPR003141">
    <property type="entry name" value="Pol/His_phosphatase_N"/>
</dbReference>
<dbReference type="InterPro" id="IPR004365">
    <property type="entry name" value="NA-bd_OB_tRNA"/>
</dbReference>
<dbReference type="NCBIfam" id="TIGR00594">
    <property type="entry name" value="polc"/>
    <property type="match status" value="1"/>
</dbReference>
<proteinExistence type="predicted"/>
<dbReference type="InterPro" id="IPR004805">
    <property type="entry name" value="DnaE2/DnaE/PolC"/>
</dbReference>
<sequence>MVKFVHLHTHTEYSLLDGICKIDELISHAKQLGMDALSITDHGVMYGAIEFYKKCKAQSVKPIIGMEGYITKDHKKKDRTSRTNHVLLLAKNEEGYKNLMKLTSISHLEGFYYKPRIDHQLLRRYSSGLICATACGSGEIPQTLYEESYEKVKDIAGIYTDIFGDDFYIEIQERDYSDAISSAKNDEIKNILLELNKFKEKVNPLLIKLSRDMGIPIIATNDVHYIKKDDAFAQDAAVCVSTGKLVSDIKRLRYIDFPDYYLKSPEEMLELHNHIPDSLENTIKVADKIDLNLSTLGKWYFPKFNIPKKMDVDIYLKEVVYDNLTKIFPDSTSEMKERVEYELEIIIKKGYSTYFLIVMDFVKWCDEKGIITNTRGSAAGSFISFLLGITKVNPLIYYLPFERFLNPYRPSPPDIDLDIADDKREELIKYISEKYGYDKVAQLCTFGRMLSRQSVRDVARVLGYQYIVGDNIAKSIPPPKQGFPITIPKALGTVEEFKKLYDSDKDSKLIIDLAKQIEGNARHISVHAAGIVISPSVITDFTPIQKEPSGEKIITQYEMHAAEDVGLIKFDILGIRNLSILGEAINIVEATRNIRIDIRNIPLDDSKTFEMLGQGNTMGVFQLSSGGMTKYLIDLKPQRVEDLMAMVALYRPGPIAVIPEYIKRKQNSHLIKYPDPRMEKFLKASYGLIVYQDDLLFSAIDLAGYTWEEADKFRKAVGKKIPEEMAAQKEKFIKGIVDNGQTKDFADKLWKLFEPFQSYGFNKSHAASYGMVAYQTAYMKANYPVEFMCALLSAESKDKIKVSQAVHECKRLGIVVLPPDINESGTGFSIVKVNNSIDNMAIRFGLDAIKNVGAAAIDNIVSERNENHFKNFYDFLTRIDNRKVNKKVLESLIKVGALSSFGKRSLLLKNLDDIRNKLNIHRAQKNQPALFAQDPKDMNSIDFDLNDSPEFTEEEIQVYEKELLGFSMSGKSISELISGCGYFITHKIVDLNSETDTSVEINLAGVINELRVIITKKSGREMAFLKLEDDTGTLDVVIFPNVYDKYKSHLTENKPIMINGKVDERSENVSFIANDISINDPGVITIRISKNTKVEKLKKLKEYLINIPGDHPLCLYFENTQMKKTIPLKISWDDDISKNIYNILDQN</sequence>
<dbReference type="GO" id="GO:0006260">
    <property type="term" value="P:DNA replication"/>
    <property type="evidence" value="ECO:0007669"/>
    <property type="project" value="UniProtKB-KW"/>
</dbReference>
<dbReference type="InterPro" id="IPR041931">
    <property type="entry name" value="DNA_pol3_alpha_thumb_dom"/>
</dbReference>
<dbReference type="NCBIfam" id="NF004226">
    <property type="entry name" value="PRK05673.1"/>
    <property type="match status" value="1"/>
</dbReference>
<comment type="caution">
    <text evidence="10">The sequence shown here is derived from an EMBL/GenBank/DDBJ whole genome shotgun (WGS) entry which is preliminary data.</text>
</comment>
<evidence type="ECO:0000256" key="2">
    <source>
        <dbReference type="ARBA" id="ARBA00012417"/>
    </source>
</evidence>
<dbReference type="GO" id="GO:0005737">
    <property type="term" value="C:cytoplasm"/>
    <property type="evidence" value="ECO:0007669"/>
    <property type="project" value="UniProtKB-SubCell"/>
</dbReference>
<dbReference type="Pfam" id="PF01336">
    <property type="entry name" value="tRNA_anti-codon"/>
    <property type="match status" value="1"/>
</dbReference>
<dbReference type="InterPro" id="IPR012340">
    <property type="entry name" value="NA-bd_OB-fold"/>
</dbReference>
<dbReference type="Pfam" id="PF07733">
    <property type="entry name" value="DNA_pol3_alpha"/>
    <property type="match status" value="1"/>
</dbReference>
<dbReference type="SMART" id="SM00481">
    <property type="entry name" value="POLIIIAc"/>
    <property type="match status" value="1"/>
</dbReference>
<dbReference type="EC" id="2.7.7.7" evidence="2"/>
<keyword evidence="7" id="KW-0239">DNA-directed DNA polymerase</keyword>
<feature type="domain" description="Polymerase/histidinol phosphatase N-terminal" evidence="9">
    <location>
        <begin position="5"/>
        <end position="72"/>
    </location>
</feature>
<dbReference type="GO" id="GO:0003887">
    <property type="term" value="F:DNA-directed DNA polymerase activity"/>
    <property type="evidence" value="ECO:0007669"/>
    <property type="project" value="UniProtKB-KW"/>
</dbReference>
<dbReference type="Gene3D" id="1.10.150.870">
    <property type="match status" value="1"/>
</dbReference>
<evidence type="ECO:0000256" key="4">
    <source>
        <dbReference type="ARBA" id="ARBA00022679"/>
    </source>
</evidence>
<comment type="subcellular location">
    <subcellularLocation>
        <location evidence="1">Cytoplasm</location>
    </subcellularLocation>
</comment>
<evidence type="ECO:0000259" key="9">
    <source>
        <dbReference type="SMART" id="SM00481"/>
    </source>
</evidence>
<organism evidence="10 11">
    <name type="scientific">Candidatus Woesebacteria bacterium GW2011_GWC1_38_13</name>
    <dbReference type="NCBI Taxonomy" id="1618583"/>
    <lineage>
        <taxon>Bacteria</taxon>
        <taxon>Candidatus Woeseibacteriota</taxon>
    </lineage>
</organism>
<dbReference type="InterPro" id="IPR011708">
    <property type="entry name" value="DNA_pol3_alpha_NTPase_dom"/>
</dbReference>
<dbReference type="Pfam" id="PF17657">
    <property type="entry name" value="DNA_pol3_finger"/>
    <property type="match status" value="1"/>
</dbReference>
<evidence type="ECO:0000256" key="1">
    <source>
        <dbReference type="ARBA" id="ARBA00004496"/>
    </source>
</evidence>
<dbReference type="EMBL" id="LBUE01000004">
    <property type="protein sequence ID" value="KKQ56669.1"/>
    <property type="molecule type" value="Genomic_DNA"/>
</dbReference>
<comment type="catalytic activity">
    <reaction evidence="8">
        <text>DNA(n) + a 2'-deoxyribonucleoside 5'-triphosphate = DNA(n+1) + diphosphate</text>
        <dbReference type="Rhea" id="RHEA:22508"/>
        <dbReference type="Rhea" id="RHEA-COMP:17339"/>
        <dbReference type="Rhea" id="RHEA-COMP:17340"/>
        <dbReference type="ChEBI" id="CHEBI:33019"/>
        <dbReference type="ChEBI" id="CHEBI:61560"/>
        <dbReference type="ChEBI" id="CHEBI:173112"/>
        <dbReference type="EC" id="2.7.7.7"/>
    </reaction>
</comment>
<dbReference type="CDD" id="cd04485">
    <property type="entry name" value="DnaE_OBF"/>
    <property type="match status" value="1"/>
</dbReference>
<protein>
    <recommendedName>
        <fullName evidence="3">DNA polymerase III subunit alpha</fullName>
        <ecNumber evidence="2">2.7.7.7</ecNumber>
    </recommendedName>
</protein>
<evidence type="ECO:0000313" key="10">
    <source>
        <dbReference type="EMBL" id="KKQ56669.1"/>
    </source>
</evidence>
<dbReference type="PATRIC" id="fig|1618583.3.peg.221"/>
<evidence type="ECO:0000256" key="7">
    <source>
        <dbReference type="ARBA" id="ARBA00022932"/>
    </source>
</evidence>
<gene>
    <name evidence="10" type="ORF">US75_C0004G0023</name>
</gene>
<name>A0A0G0L5K4_9BACT</name>
<dbReference type="Proteomes" id="UP000034096">
    <property type="component" value="Unassembled WGS sequence"/>
</dbReference>
<dbReference type="PANTHER" id="PTHR32294:SF0">
    <property type="entry name" value="DNA POLYMERASE III SUBUNIT ALPHA"/>
    <property type="match status" value="1"/>
</dbReference>
<evidence type="ECO:0000313" key="11">
    <source>
        <dbReference type="Proteomes" id="UP000034096"/>
    </source>
</evidence>
<accession>A0A0G0L5K4</accession>
<dbReference type="InterPro" id="IPR004013">
    <property type="entry name" value="PHP_dom"/>
</dbReference>
<dbReference type="PANTHER" id="PTHR32294">
    <property type="entry name" value="DNA POLYMERASE III SUBUNIT ALPHA"/>
    <property type="match status" value="1"/>
</dbReference>
<dbReference type="InterPro" id="IPR040982">
    <property type="entry name" value="DNA_pol3_finger"/>
</dbReference>